<feature type="transmembrane region" description="Helical" evidence="10">
    <location>
        <begin position="602"/>
        <end position="625"/>
    </location>
</feature>
<evidence type="ECO:0000256" key="6">
    <source>
        <dbReference type="ARBA" id="ARBA00022840"/>
    </source>
</evidence>
<dbReference type="SMART" id="SM00382">
    <property type="entry name" value="AAA"/>
    <property type="match status" value="2"/>
</dbReference>
<dbReference type="SUPFAM" id="SSF52540">
    <property type="entry name" value="P-loop containing nucleoside triphosphate hydrolases"/>
    <property type="match status" value="2"/>
</dbReference>
<dbReference type="Pfam" id="PF00005">
    <property type="entry name" value="ABC_tran"/>
    <property type="match status" value="2"/>
</dbReference>
<gene>
    <name evidence="12" type="ORF">SLS63_007651</name>
</gene>
<dbReference type="Pfam" id="PF01061">
    <property type="entry name" value="ABC2_membrane"/>
    <property type="match status" value="2"/>
</dbReference>
<evidence type="ECO:0000256" key="4">
    <source>
        <dbReference type="ARBA" id="ARBA00022692"/>
    </source>
</evidence>
<name>A0ABR1P4W8_DIAER</name>
<feature type="transmembrane region" description="Helical" evidence="10">
    <location>
        <begin position="1328"/>
        <end position="1346"/>
    </location>
</feature>
<feature type="domain" description="ABC transporter" evidence="11">
    <location>
        <begin position="148"/>
        <end position="399"/>
    </location>
</feature>
<dbReference type="Proteomes" id="UP001430848">
    <property type="component" value="Unassembled WGS sequence"/>
</dbReference>
<dbReference type="InterPro" id="IPR003439">
    <property type="entry name" value="ABC_transporter-like_ATP-bd"/>
</dbReference>
<feature type="transmembrane region" description="Helical" evidence="10">
    <location>
        <begin position="770"/>
        <end position="790"/>
    </location>
</feature>
<comment type="subcellular location">
    <subcellularLocation>
        <location evidence="1">Membrane</location>
        <topology evidence="1">Multi-pass membrane protein</topology>
    </subcellularLocation>
</comment>
<evidence type="ECO:0000256" key="10">
    <source>
        <dbReference type="SAM" id="Phobius"/>
    </source>
</evidence>
<feature type="compositionally biased region" description="Polar residues" evidence="9">
    <location>
        <begin position="818"/>
        <end position="829"/>
    </location>
</feature>
<dbReference type="InterPro" id="IPR013525">
    <property type="entry name" value="ABC2_TM"/>
</dbReference>
<evidence type="ECO:0000259" key="11">
    <source>
        <dbReference type="PROSITE" id="PS50893"/>
    </source>
</evidence>
<dbReference type="PROSITE" id="PS00211">
    <property type="entry name" value="ABC_TRANSPORTER_1"/>
    <property type="match status" value="1"/>
</dbReference>
<feature type="transmembrane region" description="Helical" evidence="10">
    <location>
        <begin position="1455"/>
        <end position="1474"/>
    </location>
</feature>
<comment type="caution">
    <text evidence="12">The sequence shown here is derived from an EMBL/GenBank/DDBJ whole genome shotgun (WGS) entry which is preliminary data.</text>
</comment>
<evidence type="ECO:0000256" key="8">
    <source>
        <dbReference type="ARBA" id="ARBA00023136"/>
    </source>
</evidence>
<feature type="transmembrane region" description="Helical" evidence="10">
    <location>
        <begin position="1184"/>
        <end position="1204"/>
    </location>
</feature>
<dbReference type="CDD" id="cd03232">
    <property type="entry name" value="ABCG_PDR_domain2"/>
    <property type="match status" value="1"/>
</dbReference>
<feature type="transmembrane region" description="Helical" evidence="10">
    <location>
        <begin position="1216"/>
        <end position="1239"/>
    </location>
</feature>
<feature type="transmembrane region" description="Helical" evidence="10">
    <location>
        <begin position="1259"/>
        <end position="1286"/>
    </location>
</feature>
<dbReference type="InterPro" id="IPR043926">
    <property type="entry name" value="ABCG_dom"/>
</dbReference>
<keyword evidence="3" id="KW-0813">Transport</keyword>
<feature type="transmembrane region" description="Helical" evidence="10">
    <location>
        <begin position="637"/>
        <end position="655"/>
    </location>
</feature>
<dbReference type="InterPro" id="IPR029481">
    <property type="entry name" value="ABC_trans_N"/>
</dbReference>
<feature type="transmembrane region" description="Helical" evidence="10">
    <location>
        <begin position="559"/>
        <end position="582"/>
    </location>
</feature>
<dbReference type="Pfam" id="PF06422">
    <property type="entry name" value="PDR_CDR"/>
    <property type="match status" value="2"/>
</dbReference>
<evidence type="ECO:0000256" key="7">
    <source>
        <dbReference type="ARBA" id="ARBA00022989"/>
    </source>
</evidence>
<dbReference type="InterPro" id="IPR003593">
    <property type="entry name" value="AAA+_ATPase"/>
</dbReference>
<evidence type="ECO:0000256" key="2">
    <source>
        <dbReference type="ARBA" id="ARBA00006012"/>
    </source>
</evidence>
<sequence length="1491" mass="165418">MEKDAALESQSSEHVDQYGRQIELTRVMTASDEGTAVDHTVHSAEIDPEDADELRRIATVFSQASGAGGQPADLSQAISFNNGSDDSLNPQSKNFDPAKWVQNVVQQIEGRGIRPARTGIMFKDLTVSGTGDAVQLQQTMGSVMAGPLRPGEFFHLGKKAPKRILNKFDGLLRHGELLIVLGRPGSGCSTMLKTMSGELNGLSLDKDATISYDGIPQARMKKEFKGEVIYNQEVDKHFPHLTVGQTLEFAAAVRTPSDRMDGMSRNEYAKLMAQVTMAICGLTQTYNTKVGNDFVRGVSGGERKRVSIAEMMLAGSPFASWDNSTRGLDSATALKFVQSLRLFSDLFGSAHAVAIYQASQAIYELFDKATVLYEGRQIYYGPASEAKDFFERQGWYCPPRQTTGDFLTSVTNPSERRAREGMENKVPRTPEEFETYWRSSPEYRKLQNDISSHMEEYPLSDDEDALARHPSQTQHETLKAFRQAKKHRQAKHARPGSPYIITVRQQVSLNVKRAYQRVWGDKSATVVNAIMQVIIALIMGSLFYAPVNYESTAGFFAKGAALFIAVLSNALSSVSEISSLYAQRPIVEKHASYAFYHPATEALAGIVADIPVKFFISVCFNLVLYFMAGLRREPGQFFLFFLVTYVTTFVFAGIFRTVAAATKTSSQAMSVAGIIILALSIYTGFMIAVPEMKVWFGWIRWINPLFYAFEILVANEFHGHEYICSSIIPSYTPLVGDSWMCNAVGAVAGRATVNGDSYIETSFSYYYSHVWRNFGILIGFLVFFLILYTLTTELNSNMSSAAEFLVFQRGRVPAYLQKSANSSEQSQETRPGGDAMQESGANVGALEPQTDIFTWKDVTYDVQIKTETRRLLDHVSGWVKPGTLTALMGTSGAGKTTLLDALAQRVTMGVITGDMLVNGKPLDESFQRKTGYVQQQDLHLETSTVRESLRFSALLRQPASVSTEEKYKFVEEVIEMLNMGDFADAVVGVPGEGLNVEQRKLLTIGVELAAKPKLLLFLDEPTSGLDSQSSWAIVAFLRKLADAGQAVLCTIHQPSAVLFQEFDRLLFLAKGGKTVYFGDVGNNSQILLDYFESNGARKCGSQENPAEYMLEIANGQTTDWHSTWLNSPERLAVEAEIDRIAVEKGKEQAVEDHGAHSEFAMPFMAQLSAVTVRVFQQYWRMPSYIMAKLFLGFAAGLFVGFSFYRGGGSRVGMQMIVFSTFQIITLFSTIVQQIQPLFVTQRSLYEVRERPSKAYSWKAFMMANIIVEIPWQVLTGIITWACFYYPVMGAGQSGERQVLVLLLTIMLFIYASTFAHMTIAALPDATTAGAIVTILMLLSMMFCGVLQTPSALPGFWVFMYRVSPFTYWIAAMSATMIHGRAVNCSVSETTIINPPSGQTCGDYFSGYLAGPEGSIGNLQNPNDTSACRYCSLTNGDQYLAGSNIFWDDRWRNFGIMWAYCIFNIFLAVGTYYLFRVRPTQRARAAKATKKA</sequence>
<feature type="transmembrane region" description="Helical" evidence="10">
    <location>
        <begin position="526"/>
        <end position="547"/>
    </location>
</feature>
<dbReference type="InterPro" id="IPR034001">
    <property type="entry name" value="ABCG_PDR_1"/>
</dbReference>
<feature type="domain" description="ABC transporter" evidence="11">
    <location>
        <begin position="853"/>
        <end position="1095"/>
    </location>
</feature>
<keyword evidence="6" id="KW-0067">ATP-binding</keyword>
<feature type="transmembrane region" description="Helical" evidence="10">
    <location>
        <begin position="1358"/>
        <end position="1377"/>
    </location>
</feature>
<feature type="region of interest" description="Disordered" evidence="9">
    <location>
        <begin position="818"/>
        <end position="840"/>
    </location>
</feature>
<dbReference type="InterPro" id="IPR010929">
    <property type="entry name" value="PDR_CDR_ABC"/>
</dbReference>
<evidence type="ECO:0000256" key="5">
    <source>
        <dbReference type="ARBA" id="ARBA00022741"/>
    </source>
</evidence>
<keyword evidence="8 10" id="KW-0472">Membrane</keyword>
<dbReference type="InterPro" id="IPR017871">
    <property type="entry name" value="ABC_transporter-like_CS"/>
</dbReference>
<evidence type="ECO:0000256" key="3">
    <source>
        <dbReference type="ARBA" id="ARBA00022448"/>
    </source>
</evidence>
<feature type="transmembrane region" description="Helical" evidence="10">
    <location>
        <begin position="667"/>
        <end position="689"/>
    </location>
</feature>
<evidence type="ECO:0000313" key="13">
    <source>
        <dbReference type="Proteomes" id="UP001430848"/>
    </source>
</evidence>
<proteinExistence type="inferred from homology"/>
<dbReference type="Pfam" id="PF14510">
    <property type="entry name" value="ABC_trans_N"/>
    <property type="match status" value="1"/>
</dbReference>
<accession>A0ABR1P4W8</accession>
<comment type="similarity">
    <text evidence="2">Belongs to the ABC transporter superfamily. ABCG family. PDR (TC 3.A.1.205) subfamily.</text>
</comment>
<dbReference type="PANTHER" id="PTHR19241">
    <property type="entry name" value="ATP-BINDING CASSETTE TRANSPORTER"/>
    <property type="match status" value="1"/>
</dbReference>
<dbReference type="Gene3D" id="3.40.50.300">
    <property type="entry name" value="P-loop containing nucleotide triphosphate hydrolases"/>
    <property type="match status" value="2"/>
</dbReference>
<dbReference type="InterPro" id="IPR027417">
    <property type="entry name" value="P-loop_NTPase"/>
</dbReference>
<keyword evidence="5" id="KW-0547">Nucleotide-binding</keyword>
<evidence type="ECO:0000256" key="1">
    <source>
        <dbReference type="ARBA" id="ARBA00004141"/>
    </source>
</evidence>
<keyword evidence="13" id="KW-1185">Reference proteome</keyword>
<evidence type="ECO:0000256" key="9">
    <source>
        <dbReference type="SAM" id="MobiDB-lite"/>
    </source>
</evidence>
<dbReference type="CDD" id="cd03233">
    <property type="entry name" value="ABCG_PDR_domain1"/>
    <property type="match status" value="1"/>
</dbReference>
<protein>
    <recommendedName>
        <fullName evidence="11">ABC transporter domain-containing protein</fullName>
    </recommendedName>
</protein>
<organism evidence="12 13">
    <name type="scientific">Diaporthe eres</name>
    <name type="common">Phomopsis oblonga</name>
    <dbReference type="NCBI Taxonomy" id="83184"/>
    <lineage>
        <taxon>Eukaryota</taxon>
        <taxon>Fungi</taxon>
        <taxon>Dikarya</taxon>
        <taxon>Ascomycota</taxon>
        <taxon>Pezizomycotina</taxon>
        <taxon>Sordariomycetes</taxon>
        <taxon>Sordariomycetidae</taxon>
        <taxon>Diaporthales</taxon>
        <taxon>Diaporthaceae</taxon>
        <taxon>Diaporthe</taxon>
        <taxon>Diaporthe eres species complex</taxon>
    </lineage>
</organism>
<evidence type="ECO:0000313" key="12">
    <source>
        <dbReference type="EMBL" id="KAK7726491.1"/>
    </source>
</evidence>
<dbReference type="Pfam" id="PF19055">
    <property type="entry name" value="ABC2_membrane_7"/>
    <property type="match status" value="1"/>
</dbReference>
<feature type="transmembrane region" description="Helical" evidence="10">
    <location>
        <begin position="1298"/>
        <end position="1322"/>
    </location>
</feature>
<dbReference type="EMBL" id="JAKNSF020000043">
    <property type="protein sequence ID" value="KAK7726491.1"/>
    <property type="molecule type" value="Genomic_DNA"/>
</dbReference>
<keyword evidence="4 10" id="KW-0812">Transmembrane</keyword>
<reference evidence="12 13" key="1">
    <citation type="submission" date="2024-02" db="EMBL/GenBank/DDBJ databases">
        <title>De novo assembly and annotation of 12 fungi associated with fruit tree decline syndrome in Ontario, Canada.</title>
        <authorList>
            <person name="Sulman M."/>
            <person name="Ellouze W."/>
            <person name="Ilyukhin E."/>
        </authorList>
    </citation>
    <scope>NUCLEOTIDE SEQUENCE [LARGE SCALE GENOMIC DNA]</scope>
    <source>
        <strain evidence="12 13">M169</strain>
    </source>
</reference>
<dbReference type="PROSITE" id="PS50893">
    <property type="entry name" value="ABC_TRANSPORTER_2"/>
    <property type="match status" value="2"/>
</dbReference>
<dbReference type="InterPro" id="IPR034003">
    <property type="entry name" value="ABCG_PDR_2"/>
</dbReference>
<keyword evidence="7 10" id="KW-1133">Transmembrane helix</keyword>